<gene>
    <name evidence="1" type="ORF">CRENPOLYSF1_1290017</name>
</gene>
<organism evidence="1 2">
    <name type="scientific">Crenothrix polyspora</name>
    <dbReference type="NCBI Taxonomy" id="360316"/>
    <lineage>
        <taxon>Bacteria</taxon>
        <taxon>Pseudomonadati</taxon>
        <taxon>Pseudomonadota</taxon>
        <taxon>Gammaproteobacteria</taxon>
        <taxon>Methylococcales</taxon>
        <taxon>Crenotrichaceae</taxon>
        <taxon>Crenothrix</taxon>
    </lineage>
</organism>
<reference evidence="2" key="1">
    <citation type="submission" date="2017-02" db="EMBL/GenBank/DDBJ databases">
        <authorList>
            <person name="Daims H."/>
        </authorList>
    </citation>
    <scope>NUCLEOTIDE SEQUENCE [LARGE SCALE GENOMIC DNA]</scope>
</reference>
<evidence type="ECO:0000313" key="1">
    <source>
        <dbReference type="EMBL" id="SJM89999.1"/>
    </source>
</evidence>
<dbReference type="EMBL" id="FUKI01000034">
    <property type="protein sequence ID" value="SJM89999.1"/>
    <property type="molecule type" value="Genomic_DNA"/>
</dbReference>
<name>A0A1R4H2C7_9GAMM</name>
<dbReference type="Proteomes" id="UP000195667">
    <property type="component" value="Unassembled WGS sequence"/>
</dbReference>
<evidence type="ECO:0000313" key="2">
    <source>
        <dbReference type="Proteomes" id="UP000195667"/>
    </source>
</evidence>
<proteinExistence type="predicted"/>
<accession>A0A1R4H2C7</accession>
<dbReference type="AlphaFoldDB" id="A0A1R4H2C7"/>
<protein>
    <submittedName>
        <fullName evidence="1">Uncharacterized protein</fullName>
    </submittedName>
</protein>
<keyword evidence="2" id="KW-1185">Reference proteome</keyword>
<sequence length="102" mass="11892">MNTDHIIGDLIEINETFQIYYPGLQLSRSFEQSIIDNFHSHFSLGQLITIMVSACDCTENADHAIRYFCATCWRKINFRENREPTFCKRQDASTSINRNGMH</sequence>